<dbReference type="Proteomes" id="UP000092321">
    <property type="component" value="Unassembled WGS sequence"/>
</dbReference>
<keyword evidence="4 6" id="KW-0472">Membrane</keyword>
<feature type="compositionally biased region" description="Polar residues" evidence="5">
    <location>
        <begin position="636"/>
        <end position="652"/>
    </location>
</feature>
<dbReference type="InterPro" id="IPR059000">
    <property type="entry name" value="ATPase_P-type_domA"/>
</dbReference>
<feature type="transmembrane region" description="Helical" evidence="6">
    <location>
        <begin position="436"/>
        <end position="458"/>
    </location>
</feature>
<name>A0A1B7TDM2_9ASCO</name>
<sequence>MSSFNLKAFKHSKNKNNNTSNTEQTLGQRCIPLAIDKTSHLYGDDDKKLNKDFLLMNDDNPYSNKKLSPYIDNKIKSNKYTLIDFVPRQVIFQFKKFANAYFLIISILQMIPGWSTTGSYTTIIPLLIFISISVLREGYDDYRRYKLDIIENKTLSTVLFKKKQNKFYSKTLKLATLKFWKNWKLGKKNLKIDDNEEMNTFKDRDAFYKKKGSDPNDVFYMTTQINESDLEIKKTEWHNLRVGDIVIISNNETIPADLLILTSTSMENNEVYIDTMALDGETNLKAKNGHPELYKECYSSHTLSNCQALLEMDLPNSDLYGFNGNLKKLNNVSGDWDVFPITLDNICFRGSTLRNTDKMLGLVLYTGEESKIRMNAIKKQRVKAPKLQKNINMIVIFMACVVAAMSLFSLLGSKIYENKYVFNGSAWYLMEHGVSTAATVMGFIIMYNTLIPLSLYVTMELIKLMQGRLMEWDIDMYYKPLNISMESRTATILEELGQVSYIFSDKTGTLTDNMMLFKKFNILGTNWEHCIDDKKVDQPEGDHEFIKKLLPSTSSTDSSSNEQMQIKPRISIKDGRTSIDFNNTGSTSYSGRPSIASIIEQKYPKAIKEEKYEEKEEEEMSKLRLEQSVIDPDSSGFENVTDSPNLNSDKQNISTPKLKTTVDLIRYIQKYPNNLFAKKINFFLLCLSLCHTCLPKREKSKMSKGEDLDNIEYQAASPDELALIVAARDMGYVMINKANNIITLKTYPDGFEKPSKNLSFEILNVIEFNSDRKRMSVILKKKIEQNEEADEEILLICKGADNVIFERLEDPELTSNKIIEIKTQTDERKNLQNEAVLDHRKSLSAVRDSNLRERFSGISRPSKPMNTDSFNGRSSHLNRPSGFNISSRASLSLKQMRNSISRVSMDGRSSAINLEDGRSPVNNIDTLVEGIEREKQDVKNIGIESKIEQHKVQIAKYTKPSRNGNYKNKTNFENQEPYSNFEKEMKEYIGDSSLLTNDEYILESCLQAIEDFSTEGLRTLLYSYRIVPNDEYMEWTEKYHEAETSLDDRKGKIAAVGEEIEKNLKLLAATAIEDKLQDGVPEAIEKFKRAGIKLWMLTGDKRETAINIGYSCNLIYEYSSVVVLDRLDENITLKMLTAYDEIVNETIAHCVVVIDGQTLTYLESLDVSVFYDLCMECDSVIVCRASPSQKANMVKAVKNDVAQKSITKSRSGSASIIVEKNSPTDAKKNIRSRRNTLLAALNPLQYSKEELLDDSNKFEVLPSGKVIRRKTTHNSAVNLSNSPSSTLSLSPGVSESVANVFTKTLRFKTSKNDLNDEEIQAIIEARMKELEEQERGDVEEEENMNETDEIGKGKKD</sequence>
<keyword evidence="3 6" id="KW-1133">Transmembrane helix</keyword>
<dbReference type="InterPro" id="IPR023299">
    <property type="entry name" value="ATPase_P-typ_cyto_dom_N"/>
</dbReference>
<feature type="domain" description="P-type ATPase A" evidence="7">
    <location>
        <begin position="230"/>
        <end position="296"/>
    </location>
</feature>
<evidence type="ECO:0000256" key="1">
    <source>
        <dbReference type="ARBA" id="ARBA00004370"/>
    </source>
</evidence>
<dbReference type="Gene3D" id="3.40.50.1000">
    <property type="entry name" value="HAD superfamily/HAD-like"/>
    <property type="match status" value="1"/>
</dbReference>
<dbReference type="InterPro" id="IPR008250">
    <property type="entry name" value="ATPase_P-typ_transduc_dom_A_sf"/>
</dbReference>
<dbReference type="GO" id="GO:0005886">
    <property type="term" value="C:plasma membrane"/>
    <property type="evidence" value="ECO:0007669"/>
    <property type="project" value="TreeGrafter"/>
</dbReference>
<evidence type="ECO:0000256" key="5">
    <source>
        <dbReference type="SAM" id="MobiDB-lite"/>
    </source>
</evidence>
<gene>
    <name evidence="9" type="ORF">HANVADRAFT_48848</name>
</gene>
<keyword evidence="2 6" id="KW-0812">Transmembrane</keyword>
<dbReference type="SUPFAM" id="SSF81665">
    <property type="entry name" value="Calcium ATPase, transmembrane domain M"/>
    <property type="match status" value="1"/>
</dbReference>
<dbReference type="OrthoDB" id="377733at2759"/>
<dbReference type="SUPFAM" id="SSF81653">
    <property type="entry name" value="Calcium ATPase, transduction domain A"/>
    <property type="match status" value="1"/>
</dbReference>
<dbReference type="InterPro" id="IPR023214">
    <property type="entry name" value="HAD_sf"/>
</dbReference>
<dbReference type="InterPro" id="IPR023298">
    <property type="entry name" value="ATPase_P-typ_TM_dom_sf"/>
</dbReference>
<reference evidence="10" key="1">
    <citation type="journal article" date="2016" name="Proc. Natl. Acad. Sci. U.S.A.">
        <title>Comparative genomics of biotechnologically important yeasts.</title>
        <authorList>
            <person name="Riley R."/>
            <person name="Haridas S."/>
            <person name="Wolfe K.H."/>
            <person name="Lopes M.R."/>
            <person name="Hittinger C.T."/>
            <person name="Goeker M."/>
            <person name="Salamov A.A."/>
            <person name="Wisecaver J.H."/>
            <person name="Long T.M."/>
            <person name="Calvey C.H."/>
            <person name="Aerts A.L."/>
            <person name="Barry K.W."/>
            <person name="Choi C."/>
            <person name="Clum A."/>
            <person name="Coughlan A.Y."/>
            <person name="Deshpande S."/>
            <person name="Douglass A.P."/>
            <person name="Hanson S.J."/>
            <person name="Klenk H.-P."/>
            <person name="LaButti K.M."/>
            <person name="Lapidus A."/>
            <person name="Lindquist E.A."/>
            <person name="Lipzen A.M."/>
            <person name="Meier-Kolthoff J.P."/>
            <person name="Ohm R.A."/>
            <person name="Otillar R.P."/>
            <person name="Pangilinan J.L."/>
            <person name="Peng Y."/>
            <person name="Rokas A."/>
            <person name="Rosa C.A."/>
            <person name="Scheuner C."/>
            <person name="Sibirny A.A."/>
            <person name="Slot J.C."/>
            <person name="Stielow J.B."/>
            <person name="Sun H."/>
            <person name="Kurtzman C.P."/>
            <person name="Blackwell M."/>
            <person name="Grigoriev I.V."/>
            <person name="Jeffries T.W."/>
        </authorList>
    </citation>
    <scope>NUCLEOTIDE SEQUENCE [LARGE SCALE GENOMIC DNA]</scope>
    <source>
        <strain evidence="10">NRRL Y-1626</strain>
    </source>
</reference>
<protein>
    <submittedName>
        <fullName evidence="9">Phospholipid-translocating P-type ATPase</fullName>
    </submittedName>
</protein>
<dbReference type="GO" id="GO:0032456">
    <property type="term" value="P:endocytic recycling"/>
    <property type="evidence" value="ECO:0007669"/>
    <property type="project" value="TreeGrafter"/>
</dbReference>
<evidence type="ECO:0000256" key="4">
    <source>
        <dbReference type="ARBA" id="ARBA00023136"/>
    </source>
</evidence>
<feature type="compositionally biased region" description="Acidic residues" evidence="5">
    <location>
        <begin position="1337"/>
        <end position="1348"/>
    </location>
</feature>
<evidence type="ECO:0000313" key="9">
    <source>
        <dbReference type="EMBL" id="OBA26807.1"/>
    </source>
</evidence>
<dbReference type="Pfam" id="PF00702">
    <property type="entry name" value="Hydrolase"/>
    <property type="match status" value="1"/>
</dbReference>
<dbReference type="InterPro" id="IPR036412">
    <property type="entry name" value="HAD-like_sf"/>
</dbReference>
<evidence type="ECO:0000256" key="2">
    <source>
        <dbReference type="ARBA" id="ARBA00022692"/>
    </source>
</evidence>
<comment type="subcellular location">
    <subcellularLocation>
        <location evidence="1">Membrane</location>
    </subcellularLocation>
</comment>
<evidence type="ECO:0000259" key="8">
    <source>
        <dbReference type="Pfam" id="PF16209"/>
    </source>
</evidence>
<dbReference type="Gene3D" id="2.70.150.10">
    <property type="entry name" value="Calcium-transporting ATPase, cytoplasmic transduction domain A"/>
    <property type="match status" value="1"/>
</dbReference>
<proteinExistence type="predicted"/>
<dbReference type="EMBL" id="LXPE01000013">
    <property type="protein sequence ID" value="OBA26807.1"/>
    <property type="molecule type" value="Genomic_DNA"/>
</dbReference>
<dbReference type="InterPro" id="IPR018303">
    <property type="entry name" value="ATPase_P-typ_P_site"/>
</dbReference>
<feature type="domain" description="P-type ATPase N-terminal" evidence="8">
    <location>
        <begin position="61"/>
        <end position="123"/>
    </location>
</feature>
<keyword evidence="10" id="KW-1185">Reference proteome</keyword>
<dbReference type="GO" id="GO:0140326">
    <property type="term" value="F:ATPase-coupled intramembrane lipid transporter activity"/>
    <property type="evidence" value="ECO:0007669"/>
    <property type="project" value="TreeGrafter"/>
</dbReference>
<dbReference type="Pfam" id="PF16209">
    <property type="entry name" value="PhoLip_ATPase_N"/>
    <property type="match status" value="1"/>
</dbReference>
<evidence type="ECO:0000313" key="10">
    <source>
        <dbReference type="Proteomes" id="UP000092321"/>
    </source>
</evidence>
<feature type="region of interest" description="Disordered" evidence="5">
    <location>
        <begin position="633"/>
        <end position="652"/>
    </location>
</feature>
<dbReference type="GO" id="GO:0045332">
    <property type="term" value="P:phospholipid translocation"/>
    <property type="evidence" value="ECO:0007669"/>
    <property type="project" value="TreeGrafter"/>
</dbReference>
<dbReference type="PROSITE" id="PS00154">
    <property type="entry name" value="ATPASE_E1_E2"/>
    <property type="match status" value="1"/>
</dbReference>
<dbReference type="Pfam" id="PF13246">
    <property type="entry name" value="Cation_ATPase"/>
    <property type="match status" value="1"/>
</dbReference>
<evidence type="ECO:0000256" key="6">
    <source>
        <dbReference type="SAM" id="Phobius"/>
    </source>
</evidence>
<feature type="transmembrane region" description="Helical" evidence="6">
    <location>
        <begin position="391"/>
        <end position="416"/>
    </location>
</feature>
<dbReference type="SUPFAM" id="SSF81660">
    <property type="entry name" value="Metal cation-transporting ATPase, ATP-binding domain N"/>
    <property type="match status" value="1"/>
</dbReference>
<dbReference type="GO" id="GO:0005524">
    <property type="term" value="F:ATP binding"/>
    <property type="evidence" value="ECO:0007669"/>
    <property type="project" value="InterPro"/>
</dbReference>
<dbReference type="InterPro" id="IPR001757">
    <property type="entry name" value="P_typ_ATPase"/>
</dbReference>
<feature type="compositionally biased region" description="Polar residues" evidence="5">
    <location>
        <begin position="864"/>
        <end position="883"/>
    </location>
</feature>
<accession>A0A1B7TDM2</accession>
<dbReference type="SUPFAM" id="SSF56784">
    <property type="entry name" value="HAD-like"/>
    <property type="match status" value="1"/>
</dbReference>
<dbReference type="Gene3D" id="3.40.1110.10">
    <property type="entry name" value="Calcium-transporting ATPase, cytoplasmic domain N"/>
    <property type="match status" value="1"/>
</dbReference>
<dbReference type="GO" id="GO:0006892">
    <property type="term" value="P:post-Golgi vesicle-mediated transport"/>
    <property type="evidence" value="ECO:0007669"/>
    <property type="project" value="TreeGrafter"/>
</dbReference>
<organism evidence="9 10">
    <name type="scientific">Hanseniaspora valbyensis NRRL Y-1626</name>
    <dbReference type="NCBI Taxonomy" id="766949"/>
    <lineage>
        <taxon>Eukaryota</taxon>
        <taxon>Fungi</taxon>
        <taxon>Dikarya</taxon>
        <taxon>Ascomycota</taxon>
        <taxon>Saccharomycotina</taxon>
        <taxon>Saccharomycetes</taxon>
        <taxon>Saccharomycodales</taxon>
        <taxon>Saccharomycodaceae</taxon>
        <taxon>Hanseniaspora</taxon>
    </lineage>
</organism>
<dbReference type="GO" id="GO:0016887">
    <property type="term" value="F:ATP hydrolysis activity"/>
    <property type="evidence" value="ECO:0007669"/>
    <property type="project" value="InterPro"/>
</dbReference>
<dbReference type="PANTHER" id="PTHR24092:SF174">
    <property type="entry name" value="PHOSPHOLIPID-TRANSPORTING ATPASE DNF3-RELATED"/>
    <property type="match status" value="1"/>
</dbReference>
<evidence type="ECO:0000259" key="7">
    <source>
        <dbReference type="Pfam" id="PF00122"/>
    </source>
</evidence>
<comment type="caution">
    <text evidence="9">The sequence shown here is derived from an EMBL/GenBank/DDBJ whole genome shotgun (WGS) entry which is preliminary data.</text>
</comment>
<feature type="region of interest" description="Disordered" evidence="5">
    <location>
        <begin position="856"/>
        <end position="883"/>
    </location>
</feature>
<evidence type="ECO:0000256" key="3">
    <source>
        <dbReference type="ARBA" id="ARBA00022989"/>
    </source>
</evidence>
<dbReference type="GO" id="GO:0005802">
    <property type="term" value="C:trans-Golgi network"/>
    <property type="evidence" value="ECO:0007669"/>
    <property type="project" value="TreeGrafter"/>
</dbReference>
<dbReference type="PANTHER" id="PTHR24092">
    <property type="entry name" value="PROBABLE PHOSPHOLIPID-TRANSPORTING ATPASE"/>
    <property type="match status" value="1"/>
</dbReference>
<dbReference type="NCBIfam" id="TIGR01494">
    <property type="entry name" value="ATPase_P-type"/>
    <property type="match status" value="1"/>
</dbReference>
<dbReference type="Pfam" id="PF00122">
    <property type="entry name" value="E1-E2_ATPase"/>
    <property type="match status" value="1"/>
</dbReference>
<dbReference type="InterPro" id="IPR032631">
    <property type="entry name" value="P-type_ATPase_N"/>
</dbReference>
<feature type="region of interest" description="Disordered" evidence="5">
    <location>
        <begin position="1328"/>
        <end position="1356"/>
    </location>
</feature>